<gene>
    <name evidence="2" type="ORF">BS50DRAFT_223694</name>
</gene>
<dbReference type="AlphaFoldDB" id="A0A2T2N2S5"/>
<dbReference type="EMBL" id="KZ678153">
    <property type="protein sequence ID" value="PSN59742.1"/>
    <property type="molecule type" value="Genomic_DNA"/>
</dbReference>
<dbReference type="Proteomes" id="UP000240883">
    <property type="component" value="Unassembled WGS sequence"/>
</dbReference>
<keyword evidence="1" id="KW-1133">Transmembrane helix</keyword>
<keyword evidence="1" id="KW-0472">Membrane</keyword>
<evidence type="ECO:0000256" key="1">
    <source>
        <dbReference type="SAM" id="Phobius"/>
    </source>
</evidence>
<proteinExistence type="predicted"/>
<evidence type="ECO:0000313" key="2">
    <source>
        <dbReference type="EMBL" id="PSN59742.1"/>
    </source>
</evidence>
<evidence type="ECO:0000313" key="3">
    <source>
        <dbReference type="Proteomes" id="UP000240883"/>
    </source>
</evidence>
<accession>A0A2T2N2S5</accession>
<name>A0A2T2N2S5_CORCC</name>
<organism evidence="2 3">
    <name type="scientific">Corynespora cassiicola Philippines</name>
    <dbReference type="NCBI Taxonomy" id="1448308"/>
    <lineage>
        <taxon>Eukaryota</taxon>
        <taxon>Fungi</taxon>
        <taxon>Dikarya</taxon>
        <taxon>Ascomycota</taxon>
        <taxon>Pezizomycotina</taxon>
        <taxon>Dothideomycetes</taxon>
        <taxon>Pleosporomycetidae</taxon>
        <taxon>Pleosporales</taxon>
        <taxon>Corynesporascaceae</taxon>
        <taxon>Corynespora</taxon>
    </lineage>
</organism>
<sequence>MLRASRIAMRRLRTACLVWVEMDVMHSNNGQKRIWLNSLLSCFALFLSGFMDGQEKKFVRLGFLEVACVRACIHPSMAPLLSIRPWAPSINPYQLAPTLAGYLESNQRTRRVPMSSC</sequence>
<protein>
    <submittedName>
        <fullName evidence="2">Uncharacterized protein</fullName>
    </submittedName>
</protein>
<feature type="transmembrane region" description="Helical" evidence="1">
    <location>
        <begin position="34"/>
        <end position="51"/>
    </location>
</feature>
<reference evidence="2 3" key="1">
    <citation type="journal article" date="2018" name="Front. Microbiol.">
        <title>Genome-Wide Analysis of Corynespora cassiicola Leaf Fall Disease Putative Effectors.</title>
        <authorList>
            <person name="Lopez D."/>
            <person name="Ribeiro S."/>
            <person name="Label P."/>
            <person name="Fumanal B."/>
            <person name="Venisse J.S."/>
            <person name="Kohler A."/>
            <person name="de Oliveira R.R."/>
            <person name="Labutti K."/>
            <person name="Lipzen A."/>
            <person name="Lail K."/>
            <person name="Bauer D."/>
            <person name="Ohm R.A."/>
            <person name="Barry K.W."/>
            <person name="Spatafora J."/>
            <person name="Grigoriev I.V."/>
            <person name="Martin F.M."/>
            <person name="Pujade-Renaud V."/>
        </authorList>
    </citation>
    <scope>NUCLEOTIDE SEQUENCE [LARGE SCALE GENOMIC DNA]</scope>
    <source>
        <strain evidence="2 3">Philippines</strain>
    </source>
</reference>
<keyword evidence="3" id="KW-1185">Reference proteome</keyword>
<keyword evidence="1" id="KW-0812">Transmembrane</keyword>